<reference evidence="2 4" key="2">
    <citation type="submission" date="2018-11" db="EMBL/GenBank/DDBJ databases">
        <authorList>
            <consortium name="Pathogen Informatics"/>
        </authorList>
    </citation>
    <scope>NUCLEOTIDE SEQUENCE [LARGE SCALE GENOMIC DNA]</scope>
</reference>
<dbReference type="Proteomes" id="UP000321570">
    <property type="component" value="Unassembled WGS sequence"/>
</dbReference>
<sequence length="197" mass="22860">MKTEFNDQERQVKELYLIWIGDLEKDERFKICHARINREDFEPKTIILHNHRNKITVGSDEGNPFGDYELNSNVCTCLLDQKHATIIRMPDGSFRLLDHSQNGTFLNYRKLSNFVDLSHGDVICFGHPDPKGIKRGSVVEPFYWDLKYKVFIGLHDEILLEIGKAINQEAIDQRNVPLNVKIEIADLEYKKLTSSVD</sequence>
<protein>
    <submittedName>
        <fullName evidence="6">FHA domain-containing protein</fullName>
    </submittedName>
</protein>
<dbReference type="InterPro" id="IPR008984">
    <property type="entry name" value="SMAD_FHA_dom_sf"/>
</dbReference>
<dbReference type="PROSITE" id="PS50006">
    <property type="entry name" value="FHA_DOMAIN"/>
    <property type="match status" value="1"/>
</dbReference>
<dbReference type="CDD" id="cd00060">
    <property type="entry name" value="FHA"/>
    <property type="match status" value="1"/>
</dbReference>
<evidence type="ECO:0000313" key="3">
    <source>
        <dbReference type="EMBL" id="VUZ43609.1"/>
    </source>
</evidence>
<accession>A0A0R3S8N9</accession>
<dbReference type="STRING" id="6216.A0A0R3S8N9"/>
<dbReference type="WBParaSite" id="HDID_0000053101-mRNA-1">
    <property type="protein sequence ID" value="HDID_0000053101-mRNA-1"/>
    <property type="gene ID" value="HDID_0000053101"/>
</dbReference>
<gene>
    <name evidence="2" type="ORF">HDID_LOCUS532</name>
    <name evidence="3" type="ORF">WMSIL1_LOCUS3941</name>
</gene>
<dbReference type="Pfam" id="PF00498">
    <property type="entry name" value="FHA"/>
    <property type="match status" value="1"/>
</dbReference>
<evidence type="ECO:0000313" key="2">
    <source>
        <dbReference type="EMBL" id="VDL16583.1"/>
    </source>
</evidence>
<evidence type="ECO:0000259" key="1">
    <source>
        <dbReference type="PROSITE" id="PS50006"/>
    </source>
</evidence>
<dbReference type="EMBL" id="UYSG01000071">
    <property type="protein sequence ID" value="VDL16583.1"/>
    <property type="molecule type" value="Genomic_DNA"/>
</dbReference>
<evidence type="ECO:0000313" key="4">
    <source>
        <dbReference type="Proteomes" id="UP000274504"/>
    </source>
</evidence>
<dbReference type="Proteomes" id="UP000274504">
    <property type="component" value="Unassembled WGS sequence"/>
</dbReference>
<dbReference type="Gene3D" id="2.60.200.20">
    <property type="match status" value="1"/>
</dbReference>
<evidence type="ECO:0000313" key="5">
    <source>
        <dbReference type="Proteomes" id="UP000321570"/>
    </source>
</evidence>
<dbReference type="OrthoDB" id="436852at2759"/>
<dbReference type="InterPro" id="IPR000253">
    <property type="entry name" value="FHA_dom"/>
</dbReference>
<reference evidence="6" key="1">
    <citation type="submission" date="2017-02" db="UniProtKB">
        <authorList>
            <consortium name="WormBaseParasite"/>
        </authorList>
    </citation>
    <scope>IDENTIFICATION</scope>
</reference>
<proteinExistence type="predicted"/>
<dbReference type="EMBL" id="CABIJS010000111">
    <property type="protein sequence ID" value="VUZ43609.1"/>
    <property type="molecule type" value="Genomic_DNA"/>
</dbReference>
<reference evidence="3 5" key="3">
    <citation type="submission" date="2019-07" db="EMBL/GenBank/DDBJ databases">
        <authorList>
            <person name="Jastrzebski P J."/>
            <person name="Paukszto L."/>
            <person name="Jastrzebski P J."/>
        </authorList>
    </citation>
    <scope>NUCLEOTIDE SEQUENCE [LARGE SCALE GENOMIC DNA]</scope>
    <source>
        <strain evidence="3 5">WMS-il1</strain>
    </source>
</reference>
<name>A0A0R3S8N9_HYMDI</name>
<dbReference type="AlphaFoldDB" id="A0A0R3S8N9"/>
<feature type="domain" description="FHA" evidence="1">
    <location>
        <begin position="55"/>
        <end position="111"/>
    </location>
</feature>
<evidence type="ECO:0000313" key="6">
    <source>
        <dbReference type="WBParaSite" id="HDID_0000053101-mRNA-1"/>
    </source>
</evidence>
<organism evidence="6">
    <name type="scientific">Hymenolepis diminuta</name>
    <name type="common">Rat tapeworm</name>
    <dbReference type="NCBI Taxonomy" id="6216"/>
    <lineage>
        <taxon>Eukaryota</taxon>
        <taxon>Metazoa</taxon>
        <taxon>Spiralia</taxon>
        <taxon>Lophotrochozoa</taxon>
        <taxon>Platyhelminthes</taxon>
        <taxon>Cestoda</taxon>
        <taxon>Eucestoda</taxon>
        <taxon>Cyclophyllidea</taxon>
        <taxon>Hymenolepididae</taxon>
        <taxon>Hymenolepis</taxon>
    </lineage>
</organism>
<keyword evidence="5" id="KW-1185">Reference proteome</keyword>
<dbReference type="SUPFAM" id="SSF49879">
    <property type="entry name" value="SMAD/FHA domain"/>
    <property type="match status" value="1"/>
</dbReference>